<keyword evidence="4" id="KW-1185">Reference proteome</keyword>
<dbReference type="GeneID" id="94825599"/>
<protein>
    <recommendedName>
        <fullName evidence="2">Initiator binding domain-containing protein</fullName>
    </recommendedName>
</protein>
<reference evidence="3" key="1">
    <citation type="submission" date="2016-10" db="EMBL/GenBank/DDBJ databases">
        <authorList>
            <person name="Benchimol M."/>
            <person name="Almeida L.G."/>
            <person name="Vasconcelos A.T."/>
            <person name="Perreira-Neves A."/>
            <person name="Rosa I.A."/>
            <person name="Tasca T."/>
            <person name="Bogo M.R."/>
            <person name="de Souza W."/>
        </authorList>
    </citation>
    <scope>NUCLEOTIDE SEQUENCE [LARGE SCALE GENOMIC DNA]</scope>
    <source>
        <strain evidence="3">K</strain>
    </source>
</reference>
<dbReference type="EMBL" id="MLAK01000111">
    <property type="protein sequence ID" value="OHT16485.1"/>
    <property type="molecule type" value="Genomic_DNA"/>
</dbReference>
<evidence type="ECO:0000313" key="3">
    <source>
        <dbReference type="EMBL" id="OHT16485.1"/>
    </source>
</evidence>
<dbReference type="InterPro" id="IPR018845">
    <property type="entry name" value="Initiator-bd"/>
</dbReference>
<dbReference type="AlphaFoldDB" id="A0A1J4L3J0"/>
<dbReference type="RefSeq" id="XP_068369621.1">
    <property type="nucleotide sequence ID" value="XM_068490895.1"/>
</dbReference>
<name>A0A1J4L3J0_9EUKA</name>
<dbReference type="VEuPathDB" id="TrichDB:TRFO_02766"/>
<dbReference type="Proteomes" id="UP000179807">
    <property type="component" value="Unassembled WGS sequence"/>
</dbReference>
<proteinExistence type="predicted"/>
<comment type="caution">
    <text evidence="3">The sequence shown here is derived from an EMBL/GenBank/DDBJ whole genome shotgun (WGS) entry which is preliminary data.</text>
</comment>
<dbReference type="Pfam" id="PF10416">
    <property type="entry name" value="IBD"/>
    <property type="match status" value="1"/>
</dbReference>
<accession>A0A1J4L3J0</accession>
<evidence type="ECO:0000313" key="4">
    <source>
        <dbReference type="Proteomes" id="UP000179807"/>
    </source>
</evidence>
<evidence type="ECO:0000256" key="1">
    <source>
        <dbReference type="SAM" id="MobiDB-lite"/>
    </source>
</evidence>
<feature type="region of interest" description="Disordered" evidence="1">
    <location>
        <begin position="400"/>
        <end position="424"/>
    </location>
</feature>
<organism evidence="3 4">
    <name type="scientific">Tritrichomonas foetus</name>
    <dbReference type="NCBI Taxonomy" id="1144522"/>
    <lineage>
        <taxon>Eukaryota</taxon>
        <taxon>Metamonada</taxon>
        <taxon>Parabasalia</taxon>
        <taxon>Tritrichomonadida</taxon>
        <taxon>Tritrichomonadidae</taxon>
        <taxon>Tritrichomonas</taxon>
    </lineage>
</organism>
<sequence length="456" mass="51259">MDPNQEAPSPNHKDYKPKHYNLLSESDKHLYTHLRSTLSSHICRNRRGKRIETFAEMLATIQNFCIRGDGDDWRRCLVCGIVWLQNGVAVNTRQLGLLIDKCKSSINGSLQKMGYNTLPNRSDSSEALIEVIPQLRNSFSEVREWTVRLFSAATPQPNLPNFHVHTNHAFASPAPHHSGNTSNNFTDFSNFSNTINLNNNISNTMNNNYNPNINNNPNNPNNFCNNCNILSMNQNDLSLNQNDSCMSPDIKVNSNNGFMNNSFNVCNNCGNNFNNVSYCNNCNNVMNNFCNTCNTNNFVNNNQNNSSMLNTMNNNNFCNFCGNNYNNYSTQPNNNTNSPMTLQNGFINNQNLSSPVYANGINPANFGIDSNPVIMNNPILSTNDINKESSLNEFVSQEISYSNTDTSNSQSNDSGNEKANDHKNDEFFEDPFCLAPSFLVDADGNEIEDPFETFDF</sequence>
<feature type="compositionally biased region" description="Basic and acidic residues" evidence="1">
    <location>
        <begin position="415"/>
        <end position="424"/>
    </location>
</feature>
<evidence type="ECO:0000259" key="2">
    <source>
        <dbReference type="Pfam" id="PF10416"/>
    </source>
</evidence>
<gene>
    <name evidence="3" type="ORF">TRFO_02766</name>
</gene>
<feature type="compositionally biased region" description="Low complexity" evidence="1">
    <location>
        <begin position="400"/>
        <end position="414"/>
    </location>
</feature>
<feature type="domain" description="Initiator binding" evidence="2">
    <location>
        <begin position="25"/>
        <end position="150"/>
    </location>
</feature>